<dbReference type="STRING" id="1903181.BTN85_1757"/>
<dbReference type="GO" id="GO:0009007">
    <property type="term" value="F:site-specific DNA-methyltransferase (adenine-specific) activity"/>
    <property type="evidence" value="ECO:0007669"/>
    <property type="project" value="UniProtKB-EC"/>
</dbReference>
<dbReference type="InterPro" id="IPR002052">
    <property type="entry name" value="DNA_methylase_N6_adenine_CS"/>
</dbReference>
<dbReference type="NCBIfam" id="TIGR00571">
    <property type="entry name" value="dam"/>
    <property type="match status" value="1"/>
</dbReference>
<keyword evidence="3 7" id="KW-0489">Methyltransferase</keyword>
<comment type="caution">
    <text evidence="7">The sequence shown here is derived from an EMBL/GenBank/DDBJ whole genome shotgun (WGS) entry which is preliminary data.</text>
</comment>
<keyword evidence="5" id="KW-0949">S-adenosyl-L-methionine</keyword>
<protein>
    <recommendedName>
        <fullName evidence="2">site-specific DNA-methyltransferase (adenine-specific)</fullName>
        <ecNumber evidence="2">2.1.1.72</ecNumber>
    </recommendedName>
</protein>
<name>A0A1Q6DS04_METT1</name>
<evidence type="ECO:0000313" key="8">
    <source>
        <dbReference type="Proteomes" id="UP000185744"/>
    </source>
</evidence>
<dbReference type="FunCoup" id="A0A1Q6DS04">
    <property type="interactions" value="5"/>
</dbReference>
<dbReference type="InterPro" id="IPR012263">
    <property type="entry name" value="M_m6A_EcoRV"/>
</dbReference>
<dbReference type="GO" id="GO:0032259">
    <property type="term" value="P:methylation"/>
    <property type="evidence" value="ECO:0007669"/>
    <property type="project" value="UniProtKB-KW"/>
</dbReference>
<sequence length="294" mass="34660">MVKPVLKWAGGKRQLLEEIIKLFPNGYEKKRLHEPMVGGGAVTFEIEPNKGTINDVNGRLTRFYEVIRDKPEELIEENRSHRYNEDYYYSARKEFNKPIRNEDLDKVREASLLLYLNRTCFNGLYRENSKGEFNVPFGDYNNPDYVKAEQIRNCSQVLKNLKIENNDFEYILDEAKKGDLVYFDPPYQPVSETANFTEYSKEGFELKDQKRLFNTCIKLDKKETYFILSNSWAKPIRKLYEKQKNFEVIKVKANRDINSKAKNRKPVSEILATNIPKDLRIGKKQKALKKFLKD</sequence>
<proteinExistence type="inferred from homology"/>
<dbReference type="GO" id="GO:0043565">
    <property type="term" value="F:sequence-specific DNA binding"/>
    <property type="evidence" value="ECO:0007669"/>
    <property type="project" value="TreeGrafter"/>
</dbReference>
<dbReference type="InParanoid" id="A0A1Q6DS04"/>
<evidence type="ECO:0000256" key="1">
    <source>
        <dbReference type="ARBA" id="ARBA00006594"/>
    </source>
</evidence>
<dbReference type="InterPro" id="IPR012327">
    <property type="entry name" value="MeTrfase_D12"/>
</dbReference>
<organism evidence="7 8">
    <name type="scientific">Methanohalarchaeum thermophilum</name>
    <dbReference type="NCBI Taxonomy" id="1903181"/>
    <lineage>
        <taxon>Archaea</taxon>
        <taxon>Methanobacteriati</taxon>
        <taxon>Methanobacteriota</taxon>
        <taxon>Methanonatronarchaeia</taxon>
        <taxon>Methanonatronarchaeales</taxon>
        <taxon>Methanonatronarchaeaceae</taxon>
        <taxon>Candidatus Methanohalarchaeum</taxon>
    </lineage>
</organism>
<comment type="catalytic activity">
    <reaction evidence="6">
        <text>a 2'-deoxyadenosine in DNA + S-adenosyl-L-methionine = an N(6)-methyl-2'-deoxyadenosine in DNA + S-adenosyl-L-homocysteine + H(+)</text>
        <dbReference type="Rhea" id="RHEA:15197"/>
        <dbReference type="Rhea" id="RHEA-COMP:12418"/>
        <dbReference type="Rhea" id="RHEA-COMP:12419"/>
        <dbReference type="ChEBI" id="CHEBI:15378"/>
        <dbReference type="ChEBI" id="CHEBI:57856"/>
        <dbReference type="ChEBI" id="CHEBI:59789"/>
        <dbReference type="ChEBI" id="CHEBI:90615"/>
        <dbReference type="ChEBI" id="CHEBI:90616"/>
        <dbReference type="EC" id="2.1.1.72"/>
    </reaction>
</comment>
<dbReference type="SUPFAM" id="SSF53335">
    <property type="entry name" value="S-adenosyl-L-methionine-dependent methyltransferases"/>
    <property type="match status" value="1"/>
</dbReference>
<dbReference type="Proteomes" id="UP000185744">
    <property type="component" value="Unassembled WGS sequence"/>
</dbReference>
<dbReference type="Pfam" id="PF02086">
    <property type="entry name" value="MethyltransfD12"/>
    <property type="match status" value="1"/>
</dbReference>
<dbReference type="GO" id="GO:0009307">
    <property type="term" value="P:DNA restriction-modification system"/>
    <property type="evidence" value="ECO:0007669"/>
    <property type="project" value="InterPro"/>
</dbReference>
<dbReference type="AlphaFoldDB" id="A0A1Q6DS04"/>
<dbReference type="EMBL" id="MSDW01000002">
    <property type="protein sequence ID" value="OKY77112.1"/>
    <property type="molecule type" value="Genomic_DNA"/>
</dbReference>
<evidence type="ECO:0000256" key="5">
    <source>
        <dbReference type="ARBA" id="ARBA00022691"/>
    </source>
</evidence>
<keyword evidence="8" id="KW-1185">Reference proteome</keyword>
<dbReference type="PROSITE" id="PS00092">
    <property type="entry name" value="N6_MTASE"/>
    <property type="match status" value="1"/>
</dbReference>
<dbReference type="GO" id="GO:0006298">
    <property type="term" value="P:mismatch repair"/>
    <property type="evidence" value="ECO:0007669"/>
    <property type="project" value="TreeGrafter"/>
</dbReference>
<evidence type="ECO:0000256" key="3">
    <source>
        <dbReference type="ARBA" id="ARBA00022603"/>
    </source>
</evidence>
<dbReference type="EC" id="2.1.1.72" evidence="2"/>
<evidence type="ECO:0000256" key="4">
    <source>
        <dbReference type="ARBA" id="ARBA00022679"/>
    </source>
</evidence>
<accession>A0A1Q6DS04</accession>
<dbReference type="GO" id="GO:1904047">
    <property type="term" value="F:S-adenosyl-L-methionine binding"/>
    <property type="evidence" value="ECO:0007669"/>
    <property type="project" value="TreeGrafter"/>
</dbReference>
<gene>
    <name evidence="7" type="ORF">BTN85_1757</name>
</gene>
<evidence type="ECO:0000313" key="7">
    <source>
        <dbReference type="EMBL" id="OKY77112.1"/>
    </source>
</evidence>
<dbReference type="Gene3D" id="1.10.1020.10">
    <property type="entry name" value="Adenine-specific Methyltransferase, Domain 2"/>
    <property type="match status" value="1"/>
</dbReference>
<comment type="similarity">
    <text evidence="1">Belongs to the N(4)/N(6)-methyltransferase family.</text>
</comment>
<dbReference type="InterPro" id="IPR029063">
    <property type="entry name" value="SAM-dependent_MTases_sf"/>
</dbReference>
<keyword evidence="4" id="KW-0808">Transferase</keyword>
<dbReference type="PRINTS" id="PR00505">
    <property type="entry name" value="D12N6MTFRASE"/>
</dbReference>
<dbReference type="PANTHER" id="PTHR30481">
    <property type="entry name" value="DNA ADENINE METHYLASE"/>
    <property type="match status" value="1"/>
</dbReference>
<dbReference type="Gene3D" id="3.40.50.150">
    <property type="entry name" value="Vaccinia Virus protein VP39"/>
    <property type="match status" value="1"/>
</dbReference>
<reference evidence="7" key="1">
    <citation type="submission" date="2016-12" db="EMBL/GenBank/DDBJ databases">
        <title>Discovery of methanogenic haloarchaea.</title>
        <authorList>
            <person name="Sorokin D.Y."/>
            <person name="Makarova K.S."/>
            <person name="Abbas B."/>
            <person name="Ferrer M."/>
            <person name="Golyshin P.N."/>
        </authorList>
    </citation>
    <scope>NUCLEOTIDE SEQUENCE [LARGE SCALE GENOMIC DNA]</scope>
    <source>
        <strain evidence="7">HMET1</strain>
    </source>
</reference>
<evidence type="ECO:0000256" key="2">
    <source>
        <dbReference type="ARBA" id="ARBA00011900"/>
    </source>
</evidence>
<evidence type="ECO:0000256" key="6">
    <source>
        <dbReference type="ARBA" id="ARBA00047942"/>
    </source>
</evidence>
<dbReference type="PANTHER" id="PTHR30481:SF3">
    <property type="entry name" value="DNA ADENINE METHYLASE"/>
    <property type="match status" value="1"/>
</dbReference>
<dbReference type="InterPro" id="IPR023095">
    <property type="entry name" value="Ade_MeTrfase_dom_2"/>
</dbReference>
<dbReference type="PIRSF" id="PIRSF000398">
    <property type="entry name" value="M_m6A_EcoRV"/>
    <property type="match status" value="1"/>
</dbReference>